<protein>
    <submittedName>
        <fullName evidence="3">Uncharacterized protein LOC112057413</fullName>
    </submittedName>
</protein>
<proteinExistence type="predicted"/>
<reference evidence="3" key="1">
    <citation type="submission" date="2025-08" db="UniProtKB">
        <authorList>
            <consortium name="RefSeq"/>
        </authorList>
    </citation>
    <scope>IDENTIFICATION</scope>
</reference>
<keyword evidence="1" id="KW-0472">Membrane</keyword>
<keyword evidence="2" id="KW-1185">Reference proteome</keyword>
<evidence type="ECO:0000313" key="2">
    <source>
        <dbReference type="Proteomes" id="UP001652582"/>
    </source>
</evidence>
<dbReference type="RefSeq" id="XP_052742134.1">
    <property type="nucleotide sequence ID" value="XM_052886174.1"/>
</dbReference>
<feature type="transmembrane region" description="Helical" evidence="1">
    <location>
        <begin position="58"/>
        <end position="77"/>
    </location>
</feature>
<gene>
    <name evidence="3" type="primary">LOC112057413</name>
</gene>
<evidence type="ECO:0000256" key="1">
    <source>
        <dbReference type="SAM" id="Phobius"/>
    </source>
</evidence>
<feature type="transmembrane region" description="Helical" evidence="1">
    <location>
        <begin position="89"/>
        <end position="109"/>
    </location>
</feature>
<dbReference type="GeneID" id="112057413"/>
<keyword evidence="1" id="KW-1133">Transmembrane helix</keyword>
<evidence type="ECO:0000313" key="3">
    <source>
        <dbReference type="RefSeq" id="XP_052742134.1"/>
    </source>
</evidence>
<sequence>MRCEIPILRRCCFCFPLRYGLLVWAYIKLVLSLIFLGLTIAAIIFASQRRKVSFSIELPIVLVVTTVDIVFSVLFIISAHQKDYKKMRIFYWYNIAILSLNLAVIGLYIANGLYYMFMSPYVSLLTEYFWYMIAPAIAMTFLLLLSQGYLILLVRSEFLKLKNNSHFEFVNNAADEKCTGNLDFDKDIPV</sequence>
<keyword evidence="1" id="KW-0812">Transmembrane</keyword>
<name>A0ABM3LSW0_BICAN</name>
<accession>A0ABM3LSW0</accession>
<dbReference type="Proteomes" id="UP001652582">
    <property type="component" value="Chromosome 16"/>
</dbReference>
<organism evidence="2 3">
    <name type="scientific">Bicyclus anynana</name>
    <name type="common">Squinting bush brown butterfly</name>
    <dbReference type="NCBI Taxonomy" id="110368"/>
    <lineage>
        <taxon>Eukaryota</taxon>
        <taxon>Metazoa</taxon>
        <taxon>Ecdysozoa</taxon>
        <taxon>Arthropoda</taxon>
        <taxon>Hexapoda</taxon>
        <taxon>Insecta</taxon>
        <taxon>Pterygota</taxon>
        <taxon>Neoptera</taxon>
        <taxon>Endopterygota</taxon>
        <taxon>Lepidoptera</taxon>
        <taxon>Glossata</taxon>
        <taxon>Ditrysia</taxon>
        <taxon>Papilionoidea</taxon>
        <taxon>Nymphalidae</taxon>
        <taxon>Satyrinae</taxon>
        <taxon>Satyrini</taxon>
        <taxon>Mycalesina</taxon>
        <taxon>Bicyclus</taxon>
    </lineage>
</organism>
<feature type="transmembrane region" description="Helical" evidence="1">
    <location>
        <begin position="129"/>
        <end position="154"/>
    </location>
</feature>
<feature type="transmembrane region" description="Helical" evidence="1">
    <location>
        <begin position="21"/>
        <end position="46"/>
    </location>
</feature>